<evidence type="ECO:0000256" key="1">
    <source>
        <dbReference type="SAM" id="Phobius"/>
    </source>
</evidence>
<gene>
    <name evidence="2" type="ORF">A3A74_04705</name>
</gene>
<keyword evidence="1" id="KW-0472">Membrane</keyword>
<dbReference type="InterPro" id="IPR043993">
    <property type="entry name" value="T4SS_pilin"/>
</dbReference>
<reference evidence="2 3" key="1">
    <citation type="journal article" date="2016" name="Nat. Commun.">
        <title>Thousands of microbial genomes shed light on interconnected biogeochemical processes in an aquifer system.</title>
        <authorList>
            <person name="Anantharaman K."/>
            <person name="Brown C.T."/>
            <person name="Hug L.A."/>
            <person name="Sharon I."/>
            <person name="Castelle C.J."/>
            <person name="Probst A.J."/>
            <person name="Thomas B.C."/>
            <person name="Singh A."/>
            <person name="Wilkins M.J."/>
            <person name="Karaoz U."/>
            <person name="Brodie E.L."/>
            <person name="Williams K.H."/>
            <person name="Hubbard S.S."/>
            <person name="Banfield J.F."/>
        </authorList>
    </citation>
    <scope>NUCLEOTIDE SEQUENCE [LARGE SCALE GENOMIC DNA]</scope>
</reference>
<feature type="transmembrane region" description="Helical" evidence="1">
    <location>
        <begin position="82"/>
        <end position="104"/>
    </location>
</feature>
<keyword evidence="1" id="KW-1133">Transmembrane helix</keyword>
<proteinExistence type="predicted"/>
<accession>A0A1F7IF32</accession>
<evidence type="ECO:0000313" key="2">
    <source>
        <dbReference type="EMBL" id="OGK41969.1"/>
    </source>
</evidence>
<organism evidence="2 3">
    <name type="scientific">Candidatus Roizmanbacteria bacterium RIFCSPLOWO2_01_FULL_35_13</name>
    <dbReference type="NCBI Taxonomy" id="1802055"/>
    <lineage>
        <taxon>Bacteria</taxon>
        <taxon>Candidatus Roizmaniibacteriota</taxon>
    </lineage>
</organism>
<dbReference type="EMBL" id="MGAF01000014">
    <property type="protein sequence ID" value="OGK41969.1"/>
    <property type="molecule type" value="Genomic_DNA"/>
</dbReference>
<dbReference type="AlphaFoldDB" id="A0A1F7IF32"/>
<protein>
    <submittedName>
        <fullName evidence="2">Uncharacterized protein</fullName>
    </submittedName>
</protein>
<feature type="transmembrane region" description="Helical" evidence="1">
    <location>
        <begin position="41"/>
        <end position="62"/>
    </location>
</feature>
<sequence>MHSYLAQKICIGTQCVVGPLPTSGPGKINNLADLVNRVVTFLIPLAAVILLFVFIWGGYDYIMSQGAPDKIKSAQAKFTTGIIGLVLLLLSYIVVRTISGIFGLGGGII</sequence>
<evidence type="ECO:0000313" key="3">
    <source>
        <dbReference type="Proteomes" id="UP000179270"/>
    </source>
</evidence>
<dbReference type="Pfam" id="PF18895">
    <property type="entry name" value="T4SS_pilin"/>
    <property type="match status" value="1"/>
</dbReference>
<dbReference type="STRING" id="1802055.A3A74_04705"/>
<name>A0A1F7IF32_9BACT</name>
<comment type="caution">
    <text evidence="2">The sequence shown here is derived from an EMBL/GenBank/DDBJ whole genome shotgun (WGS) entry which is preliminary data.</text>
</comment>
<dbReference type="Proteomes" id="UP000179270">
    <property type="component" value="Unassembled WGS sequence"/>
</dbReference>
<keyword evidence="1" id="KW-0812">Transmembrane</keyword>